<organism evidence="2 3">
    <name type="scientific">Olivibacter oleidegradans</name>
    <dbReference type="NCBI Taxonomy" id="760123"/>
    <lineage>
        <taxon>Bacteria</taxon>
        <taxon>Pseudomonadati</taxon>
        <taxon>Bacteroidota</taxon>
        <taxon>Sphingobacteriia</taxon>
        <taxon>Sphingobacteriales</taxon>
        <taxon>Sphingobacteriaceae</taxon>
        <taxon>Olivibacter</taxon>
    </lineage>
</organism>
<protein>
    <recommendedName>
        <fullName evidence="4">Endosialidase-like protein</fullName>
    </recommendedName>
</protein>
<dbReference type="EMBL" id="JBHLWO010000001">
    <property type="protein sequence ID" value="MFC0317947.1"/>
    <property type="molecule type" value="Genomic_DNA"/>
</dbReference>
<comment type="caution">
    <text evidence="2">The sequence shown here is derived from an EMBL/GenBank/DDBJ whole genome shotgun (WGS) entry which is preliminary data.</text>
</comment>
<name>A0ABV6HH81_9SPHI</name>
<feature type="chain" id="PRO_5045101165" description="Endosialidase-like protein" evidence="1">
    <location>
        <begin position="22"/>
        <end position="274"/>
    </location>
</feature>
<accession>A0ABV6HH81</accession>
<dbReference type="Proteomes" id="UP001589774">
    <property type="component" value="Unassembled WGS sequence"/>
</dbReference>
<evidence type="ECO:0008006" key="4">
    <source>
        <dbReference type="Google" id="ProtNLM"/>
    </source>
</evidence>
<reference evidence="2 3" key="1">
    <citation type="submission" date="2024-09" db="EMBL/GenBank/DDBJ databases">
        <authorList>
            <person name="Sun Q."/>
            <person name="Mori K."/>
        </authorList>
    </citation>
    <scope>NUCLEOTIDE SEQUENCE [LARGE SCALE GENOMIC DNA]</scope>
    <source>
        <strain evidence="2 3">CCM 7765</strain>
    </source>
</reference>
<keyword evidence="1" id="KW-0732">Signal</keyword>
<sequence>MIRNFYTLLAVMLLSTFTAYTQVNIPMVSNGGPAGAGSWILFQSGNQNTSIQENFGINIYGDAGRPVRVRNTNLMVGYGPNNAPIGNNLLVSGKIGLGTLTPEAKLHIDGNIYALGSESRFSYQSFVDPHSGAAYGIKVGGAGIAVRGKSVFLDNVGIGTTNPQAKLAVEGNILAKEIKVKTDISVPDYVFEPDYKMLSLSEVEDYVKTHKHLPEIPSAKEISKEGLNLGAMNLLLLKKVEELTLHLIEKDKALENQQSLLDDVLKRLQKIEQQ</sequence>
<dbReference type="RefSeq" id="WP_130854318.1">
    <property type="nucleotide sequence ID" value="NZ_JBHLWO010000001.1"/>
</dbReference>
<gene>
    <name evidence="2" type="ORF">ACFFI0_06485</name>
</gene>
<proteinExistence type="predicted"/>
<keyword evidence="3" id="KW-1185">Reference proteome</keyword>
<feature type="signal peptide" evidence="1">
    <location>
        <begin position="1"/>
        <end position="21"/>
    </location>
</feature>
<evidence type="ECO:0000313" key="3">
    <source>
        <dbReference type="Proteomes" id="UP001589774"/>
    </source>
</evidence>
<evidence type="ECO:0000256" key="1">
    <source>
        <dbReference type="SAM" id="SignalP"/>
    </source>
</evidence>
<evidence type="ECO:0000313" key="2">
    <source>
        <dbReference type="EMBL" id="MFC0317947.1"/>
    </source>
</evidence>